<evidence type="ECO:0000256" key="6">
    <source>
        <dbReference type="SAM" id="SignalP"/>
    </source>
</evidence>
<dbReference type="OMA" id="NCEMRAY"/>
<dbReference type="PROSITE" id="PS50026">
    <property type="entry name" value="EGF_3"/>
    <property type="match status" value="4"/>
</dbReference>
<name>F6RK15_CIOIN</name>
<dbReference type="GeneTree" id="ENSGT00940000160615"/>
<dbReference type="InterPro" id="IPR001881">
    <property type="entry name" value="EGF-like_Ca-bd_dom"/>
</dbReference>
<feature type="domain" description="EGF-like" evidence="7">
    <location>
        <begin position="103"/>
        <end position="141"/>
    </location>
</feature>
<dbReference type="EMBL" id="EAAA01000089">
    <property type="status" value="NOT_ANNOTATED_CDS"/>
    <property type="molecule type" value="Genomic_DNA"/>
</dbReference>
<keyword evidence="9" id="KW-1185">Reference proteome</keyword>
<feature type="chain" id="PRO_5003340685" description="EGF-like domain-containing protein" evidence="6">
    <location>
        <begin position="23"/>
        <end position="231"/>
    </location>
</feature>
<dbReference type="STRING" id="7719.ENSCINP00000025139"/>
<keyword evidence="1 5" id="KW-0245">EGF-like domain</keyword>
<dbReference type="InterPro" id="IPR051022">
    <property type="entry name" value="Notch_Cell-Fate_Det"/>
</dbReference>
<dbReference type="SMART" id="SM00179">
    <property type="entry name" value="EGF_CA"/>
    <property type="match status" value="2"/>
</dbReference>
<reference evidence="8" key="4">
    <citation type="submission" date="2025-09" db="UniProtKB">
        <authorList>
            <consortium name="Ensembl"/>
        </authorList>
    </citation>
    <scope>IDENTIFICATION</scope>
</reference>
<dbReference type="PANTHER" id="PTHR24049:SF22">
    <property type="entry name" value="DROSOPHILA CRUMBS HOMOLOG"/>
    <property type="match status" value="1"/>
</dbReference>
<dbReference type="InterPro" id="IPR000152">
    <property type="entry name" value="EGF-type_Asp/Asn_hydroxyl_site"/>
</dbReference>
<evidence type="ECO:0000256" key="3">
    <source>
        <dbReference type="ARBA" id="ARBA00022737"/>
    </source>
</evidence>
<feature type="disulfide bond" evidence="5">
    <location>
        <begin position="55"/>
        <end position="64"/>
    </location>
</feature>
<dbReference type="FunFam" id="2.10.25.10:FF:000944">
    <property type="entry name" value="protein eyes shut-like isoform X1"/>
    <property type="match status" value="1"/>
</dbReference>
<evidence type="ECO:0000259" key="7">
    <source>
        <dbReference type="PROSITE" id="PS50026"/>
    </source>
</evidence>
<dbReference type="PROSITE" id="PS00022">
    <property type="entry name" value="EGF_1"/>
    <property type="match status" value="4"/>
</dbReference>
<dbReference type="FunFam" id="2.10.25.10:FF:001522">
    <property type="entry name" value="Uncharacterized protein"/>
    <property type="match status" value="1"/>
</dbReference>
<dbReference type="GO" id="GO:0005509">
    <property type="term" value="F:calcium ion binding"/>
    <property type="evidence" value="ECO:0007669"/>
    <property type="project" value="InterPro"/>
</dbReference>
<dbReference type="PANTHER" id="PTHR24049">
    <property type="entry name" value="CRUMBS FAMILY MEMBER"/>
    <property type="match status" value="1"/>
</dbReference>
<keyword evidence="4 5" id="KW-1015">Disulfide bond</keyword>
<feature type="domain" description="EGF-like" evidence="7">
    <location>
        <begin position="185"/>
        <end position="221"/>
    </location>
</feature>
<dbReference type="SUPFAM" id="SSF57196">
    <property type="entry name" value="EGF/Laminin"/>
    <property type="match status" value="4"/>
</dbReference>
<dbReference type="InterPro" id="IPR000742">
    <property type="entry name" value="EGF"/>
</dbReference>
<reference evidence="8" key="2">
    <citation type="journal article" date="2008" name="Genome Biol.">
        <title>Improved genome assembly and evidence-based global gene model set for the chordate Ciona intestinalis: new insight into intron and operon populations.</title>
        <authorList>
            <person name="Satou Y."/>
            <person name="Mineta K."/>
            <person name="Ogasawara M."/>
            <person name="Sasakura Y."/>
            <person name="Shoguchi E."/>
            <person name="Ueno K."/>
            <person name="Yamada L."/>
            <person name="Matsumoto J."/>
            <person name="Wasserscheid J."/>
            <person name="Dewar K."/>
            <person name="Wiley G.B."/>
            <person name="Macmil S.L."/>
            <person name="Roe B.A."/>
            <person name="Zeller R.W."/>
            <person name="Hastings K.E."/>
            <person name="Lemaire P."/>
            <person name="Lindquist E."/>
            <person name="Endo T."/>
            <person name="Hotta K."/>
            <person name="Inaba K."/>
        </authorList>
    </citation>
    <scope>NUCLEOTIDE SEQUENCE [LARGE SCALE GENOMIC DNA]</scope>
    <source>
        <strain evidence="8">wild type</strain>
    </source>
</reference>
<evidence type="ECO:0000256" key="1">
    <source>
        <dbReference type="ARBA" id="ARBA00022536"/>
    </source>
</evidence>
<evidence type="ECO:0000313" key="8">
    <source>
        <dbReference type="Ensembl" id="ENSCINP00000025139.2"/>
    </source>
</evidence>
<reference evidence="9" key="1">
    <citation type="journal article" date="2002" name="Science">
        <title>The draft genome of Ciona intestinalis: insights into chordate and vertebrate origins.</title>
        <authorList>
            <person name="Dehal P."/>
            <person name="Satou Y."/>
            <person name="Campbell R.K."/>
            <person name="Chapman J."/>
            <person name="Degnan B."/>
            <person name="De Tomaso A."/>
            <person name="Davidson B."/>
            <person name="Di Gregorio A."/>
            <person name="Gelpke M."/>
            <person name="Goodstein D.M."/>
            <person name="Harafuji N."/>
            <person name="Hastings K.E."/>
            <person name="Ho I."/>
            <person name="Hotta K."/>
            <person name="Huang W."/>
            <person name="Kawashima T."/>
            <person name="Lemaire P."/>
            <person name="Martinez D."/>
            <person name="Meinertzhagen I.A."/>
            <person name="Necula S."/>
            <person name="Nonaka M."/>
            <person name="Putnam N."/>
            <person name="Rash S."/>
            <person name="Saiga H."/>
            <person name="Satake M."/>
            <person name="Terry A."/>
            <person name="Yamada L."/>
            <person name="Wang H.G."/>
            <person name="Awazu S."/>
            <person name="Azumi K."/>
            <person name="Boore J."/>
            <person name="Branno M."/>
            <person name="Chin-Bow S."/>
            <person name="DeSantis R."/>
            <person name="Doyle S."/>
            <person name="Francino P."/>
            <person name="Keys D.N."/>
            <person name="Haga S."/>
            <person name="Hayashi H."/>
            <person name="Hino K."/>
            <person name="Imai K.S."/>
            <person name="Inaba K."/>
            <person name="Kano S."/>
            <person name="Kobayashi K."/>
            <person name="Kobayashi M."/>
            <person name="Lee B.I."/>
            <person name="Makabe K.W."/>
            <person name="Manohar C."/>
            <person name="Matassi G."/>
            <person name="Medina M."/>
            <person name="Mochizuki Y."/>
            <person name="Mount S."/>
            <person name="Morishita T."/>
            <person name="Miura S."/>
            <person name="Nakayama A."/>
            <person name="Nishizaka S."/>
            <person name="Nomoto H."/>
            <person name="Ohta F."/>
            <person name="Oishi K."/>
            <person name="Rigoutsos I."/>
            <person name="Sano M."/>
            <person name="Sasaki A."/>
            <person name="Sasakura Y."/>
            <person name="Shoguchi E."/>
            <person name="Shin-i T."/>
            <person name="Spagnuolo A."/>
            <person name="Stainier D."/>
            <person name="Suzuki M.M."/>
            <person name="Tassy O."/>
            <person name="Takatori N."/>
            <person name="Tokuoka M."/>
            <person name="Yagi K."/>
            <person name="Yoshizaki F."/>
            <person name="Wada S."/>
            <person name="Zhang C."/>
            <person name="Hyatt P.D."/>
            <person name="Larimer F."/>
            <person name="Detter C."/>
            <person name="Doggett N."/>
            <person name="Glavina T."/>
            <person name="Hawkins T."/>
            <person name="Richardson P."/>
            <person name="Lucas S."/>
            <person name="Kohara Y."/>
            <person name="Levine M."/>
            <person name="Satoh N."/>
            <person name="Rokhsar D.S."/>
        </authorList>
    </citation>
    <scope>NUCLEOTIDE SEQUENCE [LARGE SCALE GENOMIC DNA]</scope>
</reference>
<dbReference type="Proteomes" id="UP000008144">
    <property type="component" value="Chromosome 1"/>
</dbReference>
<evidence type="ECO:0000256" key="5">
    <source>
        <dbReference type="PROSITE-ProRule" id="PRU00076"/>
    </source>
</evidence>
<evidence type="ECO:0000313" key="9">
    <source>
        <dbReference type="Proteomes" id="UP000008144"/>
    </source>
</evidence>
<feature type="signal peptide" evidence="6">
    <location>
        <begin position="1"/>
        <end position="22"/>
    </location>
</feature>
<proteinExistence type="predicted"/>
<comment type="caution">
    <text evidence="5">Lacks conserved residue(s) required for the propagation of feature annotation.</text>
</comment>
<feature type="disulfide bond" evidence="5">
    <location>
        <begin position="92"/>
        <end position="101"/>
    </location>
</feature>
<reference evidence="8" key="3">
    <citation type="submission" date="2025-08" db="UniProtKB">
        <authorList>
            <consortium name="Ensembl"/>
        </authorList>
    </citation>
    <scope>IDENTIFICATION</scope>
</reference>
<dbReference type="InParanoid" id="F6RK15"/>
<accession>F6RK15</accession>
<feature type="domain" description="EGF-like" evidence="7">
    <location>
        <begin position="27"/>
        <end position="65"/>
    </location>
</feature>
<dbReference type="PROSITE" id="PS01186">
    <property type="entry name" value="EGF_2"/>
    <property type="match status" value="3"/>
</dbReference>
<feature type="domain" description="EGF-like" evidence="7">
    <location>
        <begin position="66"/>
        <end position="102"/>
    </location>
</feature>
<organism evidence="8 9">
    <name type="scientific">Ciona intestinalis</name>
    <name type="common">Transparent sea squirt</name>
    <name type="synonym">Ascidia intestinalis</name>
    <dbReference type="NCBI Taxonomy" id="7719"/>
    <lineage>
        <taxon>Eukaryota</taxon>
        <taxon>Metazoa</taxon>
        <taxon>Chordata</taxon>
        <taxon>Tunicata</taxon>
        <taxon>Ascidiacea</taxon>
        <taxon>Phlebobranchia</taxon>
        <taxon>Cionidae</taxon>
        <taxon>Ciona</taxon>
    </lineage>
</organism>
<feature type="disulfide bond" evidence="5">
    <location>
        <begin position="211"/>
        <end position="220"/>
    </location>
</feature>
<keyword evidence="3" id="KW-0677">Repeat</keyword>
<dbReference type="AlphaFoldDB" id="F6RK15"/>
<dbReference type="Ensembl" id="ENSCINT00000025385.2">
    <property type="protein sequence ID" value="ENSCINP00000025139.2"/>
    <property type="gene ID" value="ENSCING00000013769.2"/>
</dbReference>
<protein>
    <recommendedName>
        <fullName evidence="7">EGF-like domain-containing protein</fullName>
    </recommendedName>
</protein>
<dbReference type="HOGENOM" id="CLU_004826_3_1_1"/>
<feature type="disulfide bond" evidence="5">
    <location>
        <begin position="131"/>
        <end position="140"/>
    </location>
</feature>
<evidence type="ECO:0000256" key="2">
    <source>
        <dbReference type="ARBA" id="ARBA00022729"/>
    </source>
</evidence>
<dbReference type="PROSITE" id="PS00010">
    <property type="entry name" value="ASX_HYDROXYL"/>
    <property type="match status" value="1"/>
</dbReference>
<dbReference type="SMART" id="SM00181">
    <property type="entry name" value="EGF"/>
    <property type="match status" value="4"/>
</dbReference>
<dbReference type="CDD" id="cd00054">
    <property type="entry name" value="EGF_CA"/>
    <property type="match status" value="2"/>
</dbReference>
<keyword evidence="2 6" id="KW-0732">Signal</keyword>
<dbReference type="Pfam" id="PF00008">
    <property type="entry name" value="EGF"/>
    <property type="match status" value="2"/>
</dbReference>
<sequence>MYFKLVLFGIAMFGAVQINANAINATTPDPCSLFNPCLHNGRCYSPSPDIRACDCNVGYYGSVCQFVDHCASNPCANNGTCIRLDNGYNCTCNEGYLGRTCEVLDACIKGPCSNGGICTTNMTTGSPMCDCVGLYTGKSCEIHCYTPQDCGEQSIHCVFRSGLVVCRCVTPVGKKSAKCILPEDRVDECQSNPCQGRGRCRDMDIGYQCRCYIGFVGKNCEMRAYCSYENV</sequence>
<evidence type="ECO:0000256" key="4">
    <source>
        <dbReference type="ARBA" id="ARBA00023157"/>
    </source>
</evidence>
<feature type="disulfide bond" evidence="5">
    <location>
        <begin position="112"/>
        <end position="129"/>
    </location>
</feature>
<dbReference type="Gene3D" id="2.10.25.10">
    <property type="entry name" value="Laminin"/>
    <property type="match status" value="4"/>
</dbReference>